<evidence type="ECO:0000256" key="1">
    <source>
        <dbReference type="SAM" id="Phobius"/>
    </source>
</evidence>
<protein>
    <recommendedName>
        <fullName evidence="2">DUF1559 domain-containing protein</fullName>
    </recommendedName>
</protein>
<dbReference type="KEGG" id="agv:OJF2_56060"/>
<gene>
    <name evidence="3" type="ORF">OJF2_56060</name>
</gene>
<keyword evidence="1" id="KW-0812">Transmembrane</keyword>
<dbReference type="InterPro" id="IPR027558">
    <property type="entry name" value="Pre_pil_HX9DG_C"/>
</dbReference>
<feature type="transmembrane region" description="Helical" evidence="1">
    <location>
        <begin position="12"/>
        <end position="37"/>
    </location>
</feature>
<proteinExistence type="predicted"/>
<keyword evidence="4" id="KW-1185">Reference proteome</keyword>
<dbReference type="SUPFAM" id="SSF54523">
    <property type="entry name" value="Pili subunits"/>
    <property type="match status" value="1"/>
</dbReference>
<sequence length="299" mass="32209">MRRNGSSTRRLAGFTLVELVTVIGIIAVLIALLLPAIQSSRESARRLQCTKNLVQIGIALANYASSHRVFPPGVVNDDGPITNMPEGYHFGWAVQILPQLEKPAHFRAFDFGQSVYAEVNDTARTHVLSDFLCPSNSWPALTNYAACHHDVEAPIDRDNHGVFFLNSRVSLRDLSDGPACTILVGEIVGGESPLGWAVGTTSSLRNTGTRINESRGVNRTLLRGAAGNGKISPESIAEQIEADALPEDTVGGFSSQHGGGANFLFGDGSVRFLDEKIDPNVYRSLGHRNDGNLISDDAF</sequence>
<evidence type="ECO:0000313" key="3">
    <source>
        <dbReference type="EMBL" id="QEH37021.1"/>
    </source>
</evidence>
<dbReference type="EMBL" id="CP042997">
    <property type="protein sequence ID" value="QEH37021.1"/>
    <property type="molecule type" value="Genomic_DNA"/>
</dbReference>
<name>A0A5B9WAB5_9BACT</name>
<evidence type="ECO:0000259" key="2">
    <source>
        <dbReference type="Pfam" id="PF07596"/>
    </source>
</evidence>
<feature type="domain" description="DUF1559" evidence="2">
    <location>
        <begin position="38"/>
        <end position="279"/>
    </location>
</feature>
<dbReference type="Proteomes" id="UP000324233">
    <property type="component" value="Chromosome"/>
</dbReference>
<dbReference type="OrthoDB" id="255848at2"/>
<dbReference type="InterPro" id="IPR011453">
    <property type="entry name" value="DUF1559"/>
</dbReference>
<dbReference type="PANTHER" id="PTHR30093:SF2">
    <property type="entry name" value="TYPE II SECRETION SYSTEM PROTEIN H"/>
    <property type="match status" value="1"/>
</dbReference>
<dbReference type="InterPro" id="IPR045584">
    <property type="entry name" value="Pilin-like"/>
</dbReference>
<dbReference type="InterPro" id="IPR012902">
    <property type="entry name" value="N_methyl_site"/>
</dbReference>
<keyword evidence="1" id="KW-0472">Membrane</keyword>
<dbReference type="RefSeq" id="WP_148596636.1">
    <property type="nucleotide sequence ID" value="NZ_CP042997.1"/>
</dbReference>
<dbReference type="AlphaFoldDB" id="A0A5B9WAB5"/>
<dbReference type="PANTHER" id="PTHR30093">
    <property type="entry name" value="GENERAL SECRETION PATHWAY PROTEIN G"/>
    <property type="match status" value="1"/>
</dbReference>
<evidence type="ECO:0000313" key="4">
    <source>
        <dbReference type="Proteomes" id="UP000324233"/>
    </source>
</evidence>
<accession>A0A5B9WAB5</accession>
<dbReference type="Pfam" id="PF07596">
    <property type="entry name" value="SBP_bac_10"/>
    <property type="match status" value="1"/>
</dbReference>
<organism evidence="3 4">
    <name type="scientific">Aquisphaera giovannonii</name>
    <dbReference type="NCBI Taxonomy" id="406548"/>
    <lineage>
        <taxon>Bacteria</taxon>
        <taxon>Pseudomonadati</taxon>
        <taxon>Planctomycetota</taxon>
        <taxon>Planctomycetia</taxon>
        <taxon>Isosphaerales</taxon>
        <taxon>Isosphaeraceae</taxon>
        <taxon>Aquisphaera</taxon>
    </lineage>
</organism>
<keyword evidence="1" id="KW-1133">Transmembrane helix</keyword>
<dbReference type="NCBIfam" id="TIGR04294">
    <property type="entry name" value="pre_pil_HX9DG"/>
    <property type="match status" value="1"/>
</dbReference>
<dbReference type="PROSITE" id="PS00409">
    <property type="entry name" value="PROKAR_NTER_METHYL"/>
    <property type="match status" value="1"/>
</dbReference>
<reference evidence="3 4" key="1">
    <citation type="submission" date="2019-08" db="EMBL/GenBank/DDBJ databases">
        <title>Deep-cultivation of Planctomycetes and their phenomic and genomic characterization uncovers novel biology.</title>
        <authorList>
            <person name="Wiegand S."/>
            <person name="Jogler M."/>
            <person name="Boedeker C."/>
            <person name="Pinto D."/>
            <person name="Vollmers J."/>
            <person name="Rivas-Marin E."/>
            <person name="Kohn T."/>
            <person name="Peeters S.H."/>
            <person name="Heuer A."/>
            <person name="Rast P."/>
            <person name="Oberbeckmann S."/>
            <person name="Bunk B."/>
            <person name="Jeske O."/>
            <person name="Meyerdierks A."/>
            <person name="Storesund J.E."/>
            <person name="Kallscheuer N."/>
            <person name="Luecker S."/>
            <person name="Lage O.M."/>
            <person name="Pohl T."/>
            <person name="Merkel B.J."/>
            <person name="Hornburger P."/>
            <person name="Mueller R.-W."/>
            <person name="Bruemmer F."/>
            <person name="Labrenz M."/>
            <person name="Spormann A.M."/>
            <person name="Op den Camp H."/>
            <person name="Overmann J."/>
            <person name="Amann R."/>
            <person name="Jetten M.S.M."/>
            <person name="Mascher T."/>
            <person name="Medema M.H."/>
            <person name="Devos D.P."/>
            <person name="Kaster A.-K."/>
            <person name="Ovreas L."/>
            <person name="Rohde M."/>
            <person name="Galperin M.Y."/>
            <person name="Jogler C."/>
        </authorList>
    </citation>
    <scope>NUCLEOTIDE SEQUENCE [LARGE SCALE GENOMIC DNA]</scope>
    <source>
        <strain evidence="3 4">OJF2</strain>
    </source>
</reference>
<dbReference type="Gene3D" id="3.30.700.10">
    <property type="entry name" value="Glycoprotein, Type 4 Pilin"/>
    <property type="match status" value="1"/>
</dbReference>